<protein>
    <submittedName>
        <fullName evidence="2">Lysine exporter LysO family protein</fullName>
    </submittedName>
</protein>
<dbReference type="Pfam" id="PF03956">
    <property type="entry name" value="Lys_export"/>
    <property type="match status" value="1"/>
</dbReference>
<evidence type="ECO:0000313" key="3">
    <source>
        <dbReference type="Proteomes" id="UP000284841"/>
    </source>
</evidence>
<keyword evidence="3" id="KW-1185">Reference proteome</keyword>
<feature type="transmembrane region" description="Helical" evidence="1">
    <location>
        <begin position="151"/>
        <end position="171"/>
    </location>
</feature>
<sequence length="325" mass="35202">MKDLITYTILAIIGYFVGSKMREHRWVTKWTGRIQTAAIAILLFTMGLRMGSNDEVTDHLSSIGLISVAMTLAIMLLSSLSAALTRRCIGMDRWAVMQNREVDSLEETVTADEKSGKAQTVMAVTILLSVMAGLLCGYFFVGSLFAGHMDRFDFCAGLAVNLGLFLLLLLIGFNMGLDGTVLENFKKVGAKILFFPFAIMAGAFLAAALCSLLMDIDLRQSFAVTAGFGWYSLAPGIILERGLARCAAISFMHCIMREYFSLLLVPIVAKKVGYMEAIGLCGATAMGVCLPIVEKSTRGDVTIYSFISGLIQTVSVPILIPLILG</sequence>
<evidence type="ECO:0000313" key="2">
    <source>
        <dbReference type="EMBL" id="RHJ89476.1"/>
    </source>
</evidence>
<dbReference type="OrthoDB" id="371078at2"/>
<dbReference type="STRING" id="1776384.GCA_900086585_02822"/>
<dbReference type="PANTHER" id="PTHR35804">
    <property type="entry name" value="LYSINE EXPORTER LYSO"/>
    <property type="match status" value="1"/>
</dbReference>
<dbReference type="GO" id="GO:0015661">
    <property type="term" value="F:L-lysine efflux transmembrane transporter activity"/>
    <property type="evidence" value="ECO:0007669"/>
    <property type="project" value="InterPro"/>
</dbReference>
<dbReference type="RefSeq" id="WP_118333602.1">
    <property type="nucleotide sequence ID" value="NZ_AP025567.1"/>
</dbReference>
<organism evidence="2 3">
    <name type="scientific">Emergencia timonensis</name>
    <dbReference type="NCBI Taxonomy" id="1776384"/>
    <lineage>
        <taxon>Bacteria</taxon>
        <taxon>Bacillati</taxon>
        <taxon>Bacillota</taxon>
        <taxon>Clostridia</taxon>
        <taxon>Peptostreptococcales</taxon>
        <taxon>Anaerovoracaceae</taxon>
        <taxon>Emergencia</taxon>
    </lineage>
</organism>
<accession>A0A415E6T4</accession>
<evidence type="ECO:0000256" key="1">
    <source>
        <dbReference type="SAM" id="Phobius"/>
    </source>
</evidence>
<name>A0A415E6T4_9FIRM</name>
<dbReference type="GO" id="GO:0005886">
    <property type="term" value="C:plasma membrane"/>
    <property type="evidence" value="ECO:0007669"/>
    <property type="project" value="TreeGrafter"/>
</dbReference>
<dbReference type="InterPro" id="IPR005642">
    <property type="entry name" value="LysO"/>
</dbReference>
<gene>
    <name evidence="2" type="ORF">DW099_02565</name>
</gene>
<keyword evidence="1" id="KW-0472">Membrane</keyword>
<dbReference type="PANTHER" id="PTHR35804:SF1">
    <property type="entry name" value="LYSINE EXPORTER LYSO"/>
    <property type="match status" value="1"/>
</dbReference>
<feature type="transmembrane region" description="Helical" evidence="1">
    <location>
        <begin position="246"/>
        <end position="268"/>
    </location>
</feature>
<keyword evidence="1" id="KW-0812">Transmembrane</keyword>
<feature type="transmembrane region" description="Helical" evidence="1">
    <location>
        <begin position="121"/>
        <end position="145"/>
    </location>
</feature>
<dbReference type="Proteomes" id="UP000284841">
    <property type="component" value="Unassembled WGS sequence"/>
</dbReference>
<proteinExistence type="predicted"/>
<reference evidence="2 3" key="1">
    <citation type="submission" date="2018-08" db="EMBL/GenBank/DDBJ databases">
        <title>A genome reference for cultivated species of the human gut microbiota.</title>
        <authorList>
            <person name="Zou Y."/>
            <person name="Xue W."/>
            <person name="Luo G."/>
        </authorList>
    </citation>
    <scope>NUCLEOTIDE SEQUENCE [LARGE SCALE GENOMIC DNA]</scope>
    <source>
        <strain evidence="2 3">AM07-24</strain>
    </source>
</reference>
<feature type="transmembrane region" description="Helical" evidence="1">
    <location>
        <begin position="305"/>
        <end position="324"/>
    </location>
</feature>
<dbReference type="AlphaFoldDB" id="A0A415E6T4"/>
<comment type="caution">
    <text evidence="2">The sequence shown here is derived from an EMBL/GenBank/DDBJ whole genome shotgun (WGS) entry which is preliminary data.</text>
</comment>
<feature type="transmembrane region" description="Helical" evidence="1">
    <location>
        <begin position="30"/>
        <end position="48"/>
    </location>
</feature>
<feature type="transmembrane region" description="Helical" evidence="1">
    <location>
        <begin position="60"/>
        <end position="84"/>
    </location>
</feature>
<keyword evidence="1" id="KW-1133">Transmembrane helix</keyword>
<feature type="transmembrane region" description="Helical" evidence="1">
    <location>
        <begin position="192"/>
        <end position="214"/>
    </location>
</feature>
<feature type="transmembrane region" description="Helical" evidence="1">
    <location>
        <begin position="220"/>
        <end position="239"/>
    </location>
</feature>
<dbReference type="EMBL" id="QRMS01000001">
    <property type="protein sequence ID" value="RHJ89476.1"/>
    <property type="molecule type" value="Genomic_DNA"/>
</dbReference>
<feature type="transmembrane region" description="Helical" evidence="1">
    <location>
        <begin position="274"/>
        <end position="293"/>
    </location>
</feature>